<keyword evidence="4" id="KW-1185">Reference proteome</keyword>
<dbReference type="RefSeq" id="XP_056067244.1">
    <property type="nucleotide sequence ID" value="XM_056217979.1"/>
</dbReference>
<sequence length="421" mass="46074">MSASASRRNSASDNAVSSPLARAPKFSPPSSRTVSPIRRPLHERSNSQTNQYAGPTIRIVEDQGSDVYSKNPFPSQSSQILPPRKKPGYAFERRGSRVSDTVAKIEATQHTGQTLVPKPLDSKNVRHSTSTNTSDADTIVASSFSPLSSRFSQGSTARSSPTPDFSFNSFKNEKEFEVLQEVPSSPLRSTIRAVPPSTSSSSEAEAPNDSHALTERAPESVSETDASVRLPTSQSGRTDTPSEGNLPFSIYNPRRRAHQRVSGAETASMSEGPVEQDVYVVGGPRRHVLEQFTPRLRPDHRSQAQLSAWKAPSFDENFGAALFSRQNRQIVFFSLGFIFPLAWMIASFLPLPPDPKTVQGATASELDLEQRFDNQFGPVVDKSFQKANWWRNLNRVMSGVGTLLIGVIIALAILASRMSKS</sequence>
<feature type="transmembrane region" description="Helical" evidence="2">
    <location>
        <begin position="330"/>
        <end position="349"/>
    </location>
</feature>
<organism evidence="3 4">
    <name type="scientific">Didymosphaeria variabile</name>
    <dbReference type="NCBI Taxonomy" id="1932322"/>
    <lineage>
        <taxon>Eukaryota</taxon>
        <taxon>Fungi</taxon>
        <taxon>Dikarya</taxon>
        <taxon>Ascomycota</taxon>
        <taxon>Pezizomycotina</taxon>
        <taxon>Dothideomycetes</taxon>
        <taxon>Pleosporomycetidae</taxon>
        <taxon>Pleosporales</taxon>
        <taxon>Massarineae</taxon>
        <taxon>Didymosphaeriaceae</taxon>
        <taxon>Didymosphaeria</taxon>
    </lineage>
</organism>
<keyword evidence="2" id="KW-0812">Transmembrane</keyword>
<feature type="compositionally biased region" description="Polar residues" evidence="1">
    <location>
        <begin position="127"/>
        <end position="136"/>
    </location>
</feature>
<proteinExistence type="predicted"/>
<dbReference type="Proteomes" id="UP001140513">
    <property type="component" value="Unassembled WGS sequence"/>
</dbReference>
<evidence type="ECO:0000256" key="1">
    <source>
        <dbReference type="SAM" id="MobiDB-lite"/>
    </source>
</evidence>
<name>A0A9W8XEN4_9PLEO</name>
<dbReference type="AlphaFoldDB" id="A0A9W8XEN4"/>
<protein>
    <recommendedName>
        <fullName evidence="5">Serine-rich protein</fullName>
    </recommendedName>
</protein>
<feature type="compositionally biased region" description="Low complexity" evidence="1">
    <location>
        <begin position="1"/>
        <end position="18"/>
    </location>
</feature>
<evidence type="ECO:0000313" key="3">
    <source>
        <dbReference type="EMBL" id="KAJ4347856.1"/>
    </source>
</evidence>
<feature type="compositionally biased region" description="Low complexity" evidence="1">
    <location>
        <begin position="195"/>
        <end position="207"/>
    </location>
</feature>
<feature type="region of interest" description="Disordered" evidence="1">
    <location>
        <begin position="1"/>
        <end position="271"/>
    </location>
</feature>
<keyword evidence="2" id="KW-0472">Membrane</keyword>
<dbReference type="OrthoDB" id="4153178at2759"/>
<gene>
    <name evidence="3" type="ORF">N0V89_009226</name>
</gene>
<reference evidence="3" key="1">
    <citation type="submission" date="2022-10" db="EMBL/GenBank/DDBJ databases">
        <title>Tapping the CABI collections for fungal endophytes: first genome assemblies for Collariella, Neodidymelliopsis, Ascochyta clinopodiicola, Didymella pomorum, Didymosphaeria variabile, Neocosmospora piperis and Neocucurbitaria cava.</title>
        <authorList>
            <person name="Hill R."/>
        </authorList>
    </citation>
    <scope>NUCLEOTIDE SEQUENCE</scope>
    <source>
        <strain evidence="3">IMI 356815</strain>
    </source>
</reference>
<feature type="compositionally biased region" description="Polar residues" evidence="1">
    <location>
        <begin position="156"/>
        <end position="170"/>
    </location>
</feature>
<dbReference type="EMBL" id="JAPEUX010000007">
    <property type="protein sequence ID" value="KAJ4347856.1"/>
    <property type="molecule type" value="Genomic_DNA"/>
</dbReference>
<feature type="transmembrane region" description="Helical" evidence="2">
    <location>
        <begin position="396"/>
        <end position="415"/>
    </location>
</feature>
<feature type="compositionally biased region" description="Polar residues" evidence="1">
    <location>
        <begin position="221"/>
        <end position="243"/>
    </location>
</feature>
<evidence type="ECO:0008006" key="5">
    <source>
        <dbReference type="Google" id="ProtNLM"/>
    </source>
</evidence>
<comment type="caution">
    <text evidence="3">The sequence shown here is derived from an EMBL/GenBank/DDBJ whole genome shotgun (WGS) entry which is preliminary data.</text>
</comment>
<keyword evidence="2" id="KW-1133">Transmembrane helix</keyword>
<evidence type="ECO:0000313" key="4">
    <source>
        <dbReference type="Proteomes" id="UP001140513"/>
    </source>
</evidence>
<feature type="compositionally biased region" description="Polar residues" evidence="1">
    <location>
        <begin position="66"/>
        <end position="80"/>
    </location>
</feature>
<dbReference type="GeneID" id="80912756"/>
<evidence type="ECO:0000256" key="2">
    <source>
        <dbReference type="SAM" id="Phobius"/>
    </source>
</evidence>
<accession>A0A9W8XEN4</accession>
<feature type="compositionally biased region" description="Low complexity" evidence="1">
    <location>
        <begin position="142"/>
        <end position="155"/>
    </location>
</feature>